<name>A0AAJ6ACR3_GLAPU</name>
<protein>
    <submittedName>
        <fullName evidence="1">Uncharacterized protein</fullName>
    </submittedName>
</protein>
<dbReference type="AlphaFoldDB" id="A0AAJ6ACR3"/>
<evidence type="ECO:0000313" key="1">
    <source>
        <dbReference type="EMBL" id="WGE09122.1"/>
    </source>
</evidence>
<gene>
    <name evidence="1" type="ORF">QBL01_07600</name>
</gene>
<proteinExistence type="predicted"/>
<organism evidence="1 2">
    <name type="scientific">Glaesserella parasuis</name>
    <name type="common">Haemophilus parasuis</name>
    <dbReference type="NCBI Taxonomy" id="738"/>
    <lineage>
        <taxon>Bacteria</taxon>
        <taxon>Pseudomonadati</taxon>
        <taxon>Pseudomonadota</taxon>
        <taxon>Gammaproteobacteria</taxon>
        <taxon>Pasteurellales</taxon>
        <taxon>Pasteurellaceae</taxon>
        <taxon>Glaesserella</taxon>
    </lineage>
</organism>
<accession>A0AAJ6ACR3</accession>
<dbReference type="Proteomes" id="UP001222296">
    <property type="component" value="Chromosome"/>
</dbReference>
<dbReference type="RefSeq" id="WP_160442524.1">
    <property type="nucleotide sequence ID" value="NZ_CP121769.1"/>
</dbReference>
<sequence length="161" mass="18329">MEVLVHHFLMISDDGMQISNVNKPDGLFNINNQNRPTPQQSEKYVGQMLPKVAHAQISYKNGKEVPYGTEGSVRPDWCIGEICSIEVKNYNIHSNRANLISDIVAQSKEREKHLPKGMIQEIKIDLRGQSYSDEDLFEIRNQIESKSKGIISKDAIDFIEN</sequence>
<evidence type="ECO:0000313" key="2">
    <source>
        <dbReference type="Proteomes" id="UP001222296"/>
    </source>
</evidence>
<reference evidence="1" key="1">
    <citation type="submission" date="2023-04" db="EMBL/GenBank/DDBJ databases">
        <title>Molecular characterization of the Integrative and Conjugative elements harboring multidrug-resistance gene from Glaesserella (Haemophilus) parasuis.</title>
        <authorList>
            <person name="Che Y."/>
            <person name="Zhou L."/>
        </authorList>
    </citation>
    <scope>NUCLEOTIDE SEQUENCE</scope>
    <source>
        <strain evidence="1">Z44</strain>
    </source>
</reference>
<dbReference type="EMBL" id="CP121769">
    <property type="protein sequence ID" value="WGE09122.1"/>
    <property type="molecule type" value="Genomic_DNA"/>
</dbReference>